<dbReference type="InterPro" id="IPR051855">
    <property type="entry name" value="eIF2B_beta_subunit"/>
</dbReference>
<evidence type="ECO:0000256" key="7">
    <source>
        <dbReference type="ARBA" id="ARBA00044228"/>
    </source>
</evidence>
<evidence type="ECO:0000256" key="10">
    <source>
        <dbReference type="SAM" id="MobiDB-lite"/>
    </source>
</evidence>
<evidence type="ECO:0000256" key="8">
    <source>
        <dbReference type="ARBA" id="ARBA00046432"/>
    </source>
</evidence>
<dbReference type="PANTHER" id="PTHR45859:SF1">
    <property type="entry name" value="TRANSLATION INITIATION FACTOR EIF-2B SUBUNIT BETA"/>
    <property type="match status" value="1"/>
</dbReference>
<dbReference type="SUPFAM" id="SSF100950">
    <property type="entry name" value="NagB/RpiA/CoA transferase-like"/>
    <property type="match status" value="1"/>
</dbReference>
<dbReference type="Proteomes" id="UP001187682">
    <property type="component" value="Unassembled WGS sequence"/>
</dbReference>
<keyword evidence="3" id="KW-0963">Cytoplasm</keyword>
<reference evidence="11" key="1">
    <citation type="submission" date="2018-03" db="EMBL/GenBank/DDBJ databases">
        <authorList>
            <person name="Guldener U."/>
        </authorList>
    </citation>
    <scope>NUCLEOTIDE SEQUENCE</scope>
</reference>
<evidence type="ECO:0000256" key="3">
    <source>
        <dbReference type="ARBA" id="ARBA00022490"/>
    </source>
</evidence>
<evidence type="ECO:0000256" key="6">
    <source>
        <dbReference type="ARBA" id="ARBA00044122"/>
    </source>
</evidence>
<sequence>MTSISARGESPTVALERFNKSLKGQALEASIYSLTSLLKRRQIYDSEPCAVATANLLLQVVAKSKATDVDQLLSQISTVGSRLVAAQPKEPVVANIVRRVLGLIRDEAEEDRNGNMSQSSGQATPTGTEPLTTGASTVAGDSFSTLRQALTRASTQTPPGPYSVPKTKSLLHLLSAAGPTDGSVFGLNLSGSSTPTSHGRAKIQTVRSEVIDGIEEIKDEIDQVDDQISANAEAQIRPGEYVMVHEPSATVRRFLLKAASKRRFTLIVVVHPSRQRTAGTVYADLGKSLAKYGVSTINVVSSGVTAYMPRVNKVVLGSRAVFADGSVLMDAGTAVIARAAKKQGSAVVILSGVYKFSPEIPFDEAALVDWGNPSLAVDYSDGDIVNHVTVENPVTELITEDLVDIYVSNLGVHSRDHLSNIIDEHYKQEDLEFYTAGDTY</sequence>
<dbReference type="GO" id="GO:0003743">
    <property type="term" value="F:translation initiation factor activity"/>
    <property type="evidence" value="ECO:0007669"/>
    <property type="project" value="UniProtKB-KW"/>
</dbReference>
<dbReference type="AlphaFoldDB" id="A0AAE8MQY6"/>
<dbReference type="Gene3D" id="3.40.50.10470">
    <property type="entry name" value="Translation initiation factor eif-2b, domain 2"/>
    <property type="match status" value="1"/>
</dbReference>
<dbReference type="InterPro" id="IPR042529">
    <property type="entry name" value="IF_2B-like_C"/>
</dbReference>
<proteinExistence type="inferred from homology"/>
<evidence type="ECO:0000256" key="2">
    <source>
        <dbReference type="ARBA" id="ARBA00007251"/>
    </source>
</evidence>
<comment type="similarity">
    <text evidence="2 9">Belongs to the eIF-2B alpha/beta/delta subunits family.</text>
</comment>
<dbReference type="EMBL" id="ONZQ02000001">
    <property type="protein sequence ID" value="SPN97539.1"/>
    <property type="molecule type" value="Genomic_DNA"/>
</dbReference>
<evidence type="ECO:0000313" key="12">
    <source>
        <dbReference type="Proteomes" id="UP001187682"/>
    </source>
</evidence>
<comment type="caution">
    <text evidence="11">The sequence shown here is derived from an EMBL/GenBank/DDBJ whole genome shotgun (WGS) entry which is preliminary data.</text>
</comment>
<dbReference type="GO" id="GO:0005085">
    <property type="term" value="F:guanyl-nucleotide exchange factor activity"/>
    <property type="evidence" value="ECO:0007669"/>
    <property type="project" value="TreeGrafter"/>
</dbReference>
<dbReference type="Pfam" id="PF01008">
    <property type="entry name" value="IF-2B"/>
    <property type="match status" value="1"/>
</dbReference>
<dbReference type="PANTHER" id="PTHR45859">
    <property type="entry name" value="TRANSLATION INITIATION FACTOR EIF-2B SUBUNIT BETA"/>
    <property type="match status" value="1"/>
</dbReference>
<feature type="compositionally biased region" description="Polar residues" evidence="10">
    <location>
        <begin position="114"/>
        <end position="136"/>
    </location>
</feature>
<evidence type="ECO:0000256" key="1">
    <source>
        <dbReference type="ARBA" id="ARBA00004514"/>
    </source>
</evidence>
<comment type="subcellular location">
    <subcellularLocation>
        <location evidence="1">Cytoplasm</location>
        <location evidence="1">Cytosol</location>
    </subcellularLocation>
</comment>
<organism evidence="11 12">
    <name type="scientific">Cephalotrichum gorgonifer</name>
    <dbReference type="NCBI Taxonomy" id="2041049"/>
    <lineage>
        <taxon>Eukaryota</taxon>
        <taxon>Fungi</taxon>
        <taxon>Dikarya</taxon>
        <taxon>Ascomycota</taxon>
        <taxon>Pezizomycotina</taxon>
        <taxon>Sordariomycetes</taxon>
        <taxon>Hypocreomycetidae</taxon>
        <taxon>Microascales</taxon>
        <taxon>Microascaceae</taxon>
        <taxon>Cephalotrichum</taxon>
    </lineage>
</organism>
<dbReference type="InterPro" id="IPR037171">
    <property type="entry name" value="NagB/RpiA_transferase-like"/>
</dbReference>
<dbReference type="InterPro" id="IPR000649">
    <property type="entry name" value="IF-2B-related"/>
</dbReference>
<dbReference type="GO" id="GO:0005851">
    <property type="term" value="C:eukaryotic translation initiation factor 2B complex"/>
    <property type="evidence" value="ECO:0007669"/>
    <property type="project" value="TreeGrafter"/>
</dbReference>
<dbReference type="GO" id="GO:0005829">
    <property type="term" value="C:cytosol"/>
    <property type="evidence" value="ECO:0007669"/>
    <property type="project" value="UniProtKB-SubCell"/>
</dbReference>
<accession>A0AAE8MQY6</accession>
<evidence type="ECO:0000313" key="11">
    <source>
        <dbReference type="EMBL" id="SPN97539.1"/>
    </source>
</evidence>
<keyword evidence="4 11" id="KW-0396">Initiation factor</keyword>
<evidence type="ECO:0000256" key="9">
    <source>
        <dbReference type="RuleBase" id="RU003814"/>
    </source>
</evidence>
<gene>
    <name evidence="11" type="ORF">DNG_01050</name>
</gene>
<evidence type="ECO:0000256" key="5">
    <source>
        <dbReference type="ARBA" id="ARBA00022917"/>
    </source>
</evidence>
<keyword evidence="12" id="KW-1185">Reference proteome</keyword>
<evidence type="ECO:0000256" key="4">
    <source>
        <dbReference type="ARBA" id="ARBA00022540"/>
    </source>
</evidence>
<protein>
    <recommendedName>
        <fullName evidence="6">Translation initiation factor eIF2B subunit beta</fullName>
    </recommendedName>
    <alternativeName>
        <fullName evidence="7">eIF2B GDP-GTP exchange factor subunit beta</fullName>
    </alternativeName>
</protein>
<name>A0AAE8MQY6_9PEZI</name>
<comment type="subunit">
    <text evidence="8">Component of the translation initiation factor 2B (eIF2B) complex which is a heterodecamer of two sets of five different subunits: alpha, beta, gamma, delta and epsilon. Subunits alpha, beta and delta comprise a regulatory subcomplex and subunits epsilon and gamma comprise a catalytic subcomplex. Within the complex, the hexameric regulatory complex resides at the center, with the two heterodimeric catalytic subcomplexes bound on opposite sides.</text>
</comment>
<keyword evidence="5" id="KW-0648">Protein biosynthesis</keyword>
<feature type="region of interest" description="Disordered" evidence="10">
    <location>
        <begin position="108"/>
        <end position="137"/>
    </location>
</feature>